<dbReference type="eggNOG" id="ENOG50315DF">
    <property type="taxonomic scope" value="Bacteria"/>
</dbReference>
<comment type="caution">
    <text evidence="9">The sequence shown here is derived from an EMBL/GenBank/DDBJ whole genome shotgun (WGS) entry which is preliminary data.</text>
</comment>
<dbReference type="Proteomes" id="UP000007364">
    <property type="component" value="Unassembled WGS sequence"/>
</dbReference>
<dbReference type="InterPro" id="IPR007227">
    <property type="entry name" value="Cell_shape_determining_MreD"/>
</dbReference>
<feature type="transmembrane region" description="Helical" evidence="8">
    <location>
        <begin position="115"/>
        <end position="141"/>
    </location>
</feature>
<keyword evidence="7 8" id="KW-0472">Membrane</keyword>
<comment type="similarity">
    <text evidence="2">Belongs to the MreD family.</text>
</comment>
<keyword evidence="6 8" id="KW-1133">Transmembrane helix</keyword>
<dbReference type="STRING" id="555500.I215_04840"/>
<name>K2PTH7_9FLAO</name>
<dbReference type="RefSeq" id="WP_008990841.1">
    <property type="nucleotide sequence ID" value="NZ_AMSG01000004.1"/>
</dbReference>
<evidence type="ECO:0000256" key="6">
    <source>
        <dbReference type="ARBA" id="ARBA00022989"/>
    </source>
</evidence>
<feature type="transmembrane region" description="Helical" evidence="8">
    <location>
        <begin position="147"/>
        <end position="165"/>
    </location>
</feature>
<dbReference type="EMBL" id="AMSG01000004">
    <property type="protein sequence ID" value="EKF55850.1"/>
    <property type="molecule type" value="Genomic_DNA"/>
</dbReference>
<keyword evidence="4 8" id="KW-0812">Transmembrane</keyword>
<keyword evidence="5" id="KW-0133">Cell shape</keyword>
<accession>K2PTH7</accession>
<feature type="transmembrane region" description="Helical" evidence="8">
    <location>
        <begin position="5"/>
        <end position="22"/>
    </location>
</feature>
<dbReference type="NCBIfam" id="TIGR03426">
    <property type="entry name" value="shape_MreD"/>
    <property type="match status" value="1"/>
</dbReference>
<feature type="transmembrane region" description="Helical" evidence="8">
    <location>
        <begin position="28"/>
        <end position="45"/>
    </location>
</feature>
<evidence type="ECO:0000256" key="7">
    <source>
        <dbReference type="ARBA" id="ARBA00023136"/>
    </source>
</evidence>
<dbReference type="GO" id="GO:0008360">
    <property type="term" value="P:regulation of cell shape"/>
    <property type="evidence" value="ECO:0007669"/>
    <property type="project" value="UniProtKB-KW"/>
</dbReference>
<evidence type="ECO:0000256" key="3">
    <source>
        <dbReference type="ARBA" id="ARBA00022475"/>
    </source>
</evidence>
<evidence type="ECO:0000256" key="5">
    <source>
        <dbReference type="ARBA" id="ARBA00022960"/>
    </source>
</evidence>
<dbReference type="GO" id="GO:0005886">
    <property type="term" value="C:plasma membrane"/>
    <property type="evidence" value="ECO:0007669"/>
    <property type="project" value="UniProtKB-SubCell"/>
</dbReference>
<feature type="transmembrane region" description="Helical" evidence="8">
    <location>
        <begin position="52"/>
        <end position="68"/>
    </location>
</feature>
<organism evidence="9 10">
    <name type="scientific">Galbibacter marinus</name>
    <dbReference type="NCBI Taxonomy" id="555500"/>
    <lineage>
        <taxon>Bacteria</taxon>
        <taxon>Pseudomonadati</taxon>
        <taxon>Bacteroidota</taxon>
        <taxon>Flavobacteriia</taxon>
        <taxon>Flavobacteriales</taxon>
        <taxon>Flavobacteriaceae</taxon>
        <taxon>Galbibacter</taxon>
    </lineage>
</organism>
<protein>
    <submittedName>
        <fullName evidence="9">Uncharacterized protein</fullName>
    </submittedName>
</protein>
<reference evidence="9 10" key="1">
    <citation type="journal article" date="2012" name="J. Bacteriol.">
        <title>Genome Sequence of Galbibacter marinum Type Strain ck-I2-15.</title>
        <authorList>
            <person name="Lai Q."/>
            <person name="Li C."/>
            <person name="Shao Z."/>
        </authorList>
    </citation>
    <scope>NUCLEOTIDE SEQUENCE [LARGE SCALE GENOMIC DNA]</scope>
    <source>
        <strain evidence="10">ck-I2-15</strain>
    </source>
</reference>
<evidence type="ECO:0000313" key="9">
    <source>
        <dbReference type="EMBL" id="EKF55850.1"/>
    </source>
</evidence>
<feature type="transmembrane region" description="Helical" evidence="8">
    <location>
        <begin position="74"/>
        <end position="94"/>
    </location>
</feature>
<evidence type="ECO:0000313" key="10">
    <source>
        <dbReference type="Proteomes" id="UP000007364"/>
    </source>
</evidence>
<gene>
    <name evidence="9" type="ORF">I215_04840</name>
</gene>
<sequence>MNKTVFINTVNFLVLVLFQVVLFNHINFLGYINPYIYILFIVFFPYNKDNRIFFILCCFILGFCIDIFSDSGGVHAAACLVIGYLRPMMMRFVFGLSYDYYNIKIEKTHFGQRINFLLILILTHHLILFSLEIFSFAHIVLILKKTVFSAIFTLLLCLIFISLFSRRSS</sequence>
<evidence type="ECO:0000256" key="8">
    <source>
        <dbReference type="SAM" id="Phobius"/>
    </source>
</evidence>
<keyword evidence="3" id="KW-1003">Cell membrane</keyword>
<dbReference type="OrthoDB" id="1132160at2"/>
<dbReference type="AlphaFoldDB" id="K2PTH7"/>
<keyword evidence="10" id="KW-1185">Reference proteome</keyword>
<evidence type="ECO:0000256" key="2">
    <source>
        <dbReference type="ARBA" id="ARBA00007776"/>
    </source>
</evidence>
<evidence type="ECO:0000256" key="4">
    <source>
        <dbReference type="ARBA" id="ARBA00022692"/>
    </source>
</evidence>
<proteinExistence type="inferred from homology"/>
<comment type="subcellular location">
    <subcellularLocation>
        <location evidence="1">Cell membrane</location>
        <topology evidence="1">Multi-pass membrane protein</topology>
    </subcellularLocation>
</comment>
<evidence type="ECO:0000256" key="1">
    <source>
        <dbReference type="ARBA" id="ARBA00004651"/>
    </source>
</evidence>